<sequence length="128" mass="14794">MKIKVVIEAKGGVLSFESEDVNSIIKFINWATSQQAQKTQQAQKPQTTKQTTKQRASENQINKLKQDIENIKAEYGEETLNEIIAQYDLKLENITPKQVNRAYAILRKEFPEYFNQKGKTKNTEEVPF</sequence>
<proteinExistence type="predicted"/>
<feature type="compositionally biased region" description="Low complexity" evidence="1">
    <location>
        <begin position="38"/>
        <end position="54"/>
    </location>
</feature>
<dbReference type="AlphaFoldDB" id="A0A7V3ZSV6"/>
<gene>
    <name evidence="2" type="ORF">ENU72_01540</name>
</gene>
<evidence type="ECO:0000313" key="2">
    <source>
        <dbReference type="EMBL" id="HGK53690.1"/>
    </source>
</evidence>
<dbReference type="EMBL" id="DTDP01000069">
    <property type="protein sequence ID" value="HGK53690.1"/>
    <property type="molecule type" value="Genomic_DNA"/>
</dbReference>
<reference evidence="2" key="1">
    <citation type="journal article" date="2020" name="mSystems">
        <title>Genome- and Community-Level Interaction Insights into Carbon Utilization and Element Cycling Functions of Hydrothermarchaeota in Hydrothermal Sediment.</title>
        <authorList>
            <person name="Zhou Z."/>
            <person name="Liu Y."/>
            <person name="Xu W."/>
            <person name="Pan J."/>
            <person name="Luo Z.H."/>
            <person name="Li M."/>
        </authorList>
    </citation>
    <scope>NUCLEOTIDE SEQUENCE [LARGE SCALE GENOMIC DNA]</scope>
    <source>
        <strain evidence="2">SpSt-695</strain>
    </source>
</reference>
<accession>A0A7V3ZSV6</accession>
<comment type="caution">
    <text evidence="2">The sequence shown here is derived from an EMBL/GenBank/DDBJ whole genome shotgun (WGS) entry which is preliminary data.</text>
</comment>
<evidence type="ECO:0000256" key="1">
    <source>
        <dbReference type="SAM" id="MobiDB-lite"/>
    </source>
</evidence>
<protein>
    <submittedName>
        <fullName evidence="2">Uncharacterized protein</fullName>
    </submittedName>
</protein>
<name>A0A7V3ZSV6_UNCW3</name>
<feature type="region of interest" description="Disordered" evidence="1">
    <location>
        <begin position="38"/>
        <end position="61"/>
    </location>
</feature>
<organism evidence="2">
    <name type="scientific">candidate division WOR-3 bacterium</name>
    <dbReference type="NCBI Taxonomy" id="2052148"/>
    <lineage>
        <taxon>Bacteria</taxon>
        <taxon>Bacteria division WOR-3</taxon>
    </lineage>
</organism>